<name>A0ABQ9U994_SAGOE</name>
<dbReference type="EMBL" id="JASSZA010000015">
    <property type="protein sequence ID" value="KAK2093203.1"/>
    <property type="molecule type" value="Genomic_DNA"/>
</dbReference>
<organism evidence="1 2">
    <name type="scientific">Saguinus oedipus</name>
    <name type="common">Cotton-top tamarin</name>
    <name type="synonym">Oedipomidas oedipus</name>
    <dbReference type="NCBI Taxonomy" id="9490"/>
    <lineage>
        <taxon>Eukaryota</taxon>
        <taxon>Metazoa</taxon>
        <taxon>Chordata</taxon>
        <taxon>Craniata</taxon>
        <taxon>Vertebrata</taxon>
        <taxon>Euteleostomi</taxon>
        <taxon>Mammalia</taxon>
        <taxon>Eutheria</taxon>
        <taxon>Euarchontoglires</taxon>
        <taxon>Primates</taxon>
        <taxon>Haplorrhini</taxon>
        <taxon>Platyrrhini</taxon>
        <taxon>Cebidae</taxon>
        <taxon>Callitrichinae</taxon>
        <taxon>Saguinus</taxon>
    </lineage>
</organism>
<evidence type="ECO:0000313" key="2">
    <source>
        <dbReference type="Proteomes" id="UP001266305"/>
    </source>
</evidence>
<dbReference type="Proteomes" id="UP001266305">
    <property type="component" value="Unassembled WGS sequence"/>
</dbReference>
<keyword evidence="2" id="KW-1185">Reference proteome</keyword>
<reference evidence="1 2" key="1">
    <citation type="submission" date="2023-05" db="EMBL/GenBank/DDBJ databases">
        <title>B98-5 Cell Line De Novo Hybrid Assembly: An Optical Mapping Approach.</title>
        <authorList>
            <person name="Kananen K."/>
            <person name="Auerbach J.A."/>
            <person name="Kautto E."/>
            <person name="Blachly J.S."/>
        </authorList>
    </citation>
    <scope>NUCLEOTIDE SEQUENCE [LARGE SCALE GENOMIC DNA]</scope>
    <source>
        <strain evidence="1">B95-8</strain>
        <tissue evidence="1">Cell line</tissue>
    </source>
</reference>
<gene>
    <name evidence="1" type="ORF">P7K49_029732</name>
</gene>
<proteinExistence type="predicted"/>
<protein>
    <submittedName>
        <fullName evidence="1">Uncharacterized protein</fullName>
    </submittedName>
</protein>
<sequence>MEGSGSFWLPKEGISVRVLEDFSFDYRAATQFWRSKVLQLAKDFPEYTFAIADEDDYAREVKDLGLSETGEDINAAILDESRKKFAMEPEECDSDTLCEFVTAFKSEMFKLRALLLYYWDTSIRRPSSATLANDWKLESLDTVHLGSTCLHSNDLLALASKACQCHKGKDLTRVDKGPQQQNRFFPQWKLETFDYDLQKKALLKFGAAGRPVKQEIQLGSKRLGASDSPGIRVEYSSGSWKSSPGGRSLPLLSWVQHNGKQNVSPALNEHCVTEMTEISFWRKLKPTVTVKQRLKIKLNGENNAYRNSHVEHVRIFLATAAPDSTNAKLQLAIPPVCLNSAHVQCLSYNELPPPF</sequence>
<comment type="caution">
    <text evidence="1">The sequence shown here is derived from an EMBL/GenBank/DDBJ whole genome shotgun (WGS) entry which is preliminary data.</text>
</comment>
<accession>A0ABQ9U994</accession>
<dbReference type="Gene3D" id="3.40.30.10">
    <property type="entry name" value="Glutaredoxin"/>
    <property type="match status" value="1"/>
</dbReference>
<evidence type="ECO:0000313" key="1">
    <source>
        <dbReference type="EMBL" id="KAK2093203.1"/>
    </source>
</evidence>